<dbReference type="GO" id="GO:0031416">
    <property type="term" value="C:NatB complex"/>
    <property type="evidence" value="ECO:0007669"/>
    <property type="project" value="TreeGrafter"/>
</dbReference>
<evidence type="ECO:0000313" key="2">
    <source>
        <dbReference type="EMBL" id="KAK2156402.1"/>
    </source>
</evidence>
<dbReference type="InterPro" id="IPR019183">
    <property type="entry name" value="NAA25_NatB_aux_su"/>
</dbReference>
<keyword evidence="3" id="KW-1185">Reference proteome</keyword>
<dbReference type="Proteomes" id="UP001208570">
    <property type="component" value="Unassembled WGS sequence"/>
</dbReference>
<reference evidence="2" key="1">
    <citation type="journal article" date="2023" name="Mol. Biol. Evol.">
        <title>Third-Generation Sequencing Reveals the Adaptive Role of the Epigenome in Three Deep-Sea Polychaetes.</title>
        <authorList>
            <person name="Perez M."/>
            <person name="Aroh O."/>
            <person name="Sun Y."/>
            <person name="Lan Y."/>
            <person name="Juniper S.K."/>
            <person name="Young C.R."/>
            <person name="Angers B."/>
            <person name="Qian P.Y."/>
        </authorList>
    </citation>
    <scope>NUCLEOTIDE SEQUENCE</scope>
    <source>
        <strain evidence="2">P08H-3</strain>
    </source>
</reference>
<organism evidence="2 3">
    <name type="scientific">Paralvinella palmiformis</name>
    <dbReference type="NCBI Taxonomy" id="53620"/>
    <lineage>
        <taxon>Eukaryota</taxon>
        <taxon>Metazoa</taxon>
        <taxon>Spiralia</taxon>
        <taxon>Lophotrochozoa</taxon>
        <taxon>Annelida</taxon>
        <taxon>Polychaeta</taxon>
        <taxon>Sedentaria</taxon>
        <taxon>Canalipalpata</taxon>
        <taxon>Terebellida</taxon>
        <taxon>Terebelliformia</taxon>
        <taxon>Alvinellidae</taxon>
        <taxon>Paralvinella</taxon>
    </lineage>
</organism>
<evidence type="ECO:0008006" key="4">
    <source>
        <dbReference type="Google" id="ProtNLM"/>
    </source>
</evidence>
<sequence length="788" mass="91873">MILLQEVHSQSPTDEATLQAMVICYRELHRLDLIADMYAKAHKVKPDSEDILTALFMAYVRLGAYKKQQQTAMALHRLKPAKNPYYFWAVMSVFMQAISDEKLGPTMLLPLAERMTQKYVDDNKIDAEAEVKMYLIILEEMQKYDVALEVISGPLGEKLNSDVNFLKTESARLLSKLKRWPEANAAYRKLLQQEPDQWSFYKEYFRSLFRLKESNWRPEENSVLEDPVDYTLEKAVAFLEILVTQSQSAERPMRGPYLAQLELVHQLENMNLPKEDKEILGNPVDLFVQYYKRFGDRYCCFTDLRTYLTLLDMKQKDQLLKQLEVECPPALDSRDESVTSTQGAKALQRHNTVVQLSRHLGQHRKLDHEQRVEIIQDLMLRYRSGLNFGKTLTSTEFQYSDPYICIVAHLLYEGWKEIGDWSLLWQAILITEMALSNSQYNFQLKLLLIRLYGTIGAFGPCTDLYDSLEIKHIQNDALGYVIANHVGRLGHFNSAGMLYDNMLRFFTQNHKDTTEHLISSYKYGSFTQVREFIKFRERLHNSMQYASATAERLLLDMTLETSNHSRTEDILTYMDIDPEKDRTVWPDLRDNRDLFMMPSWDPPTSTSVEELHKKSFGEEYPLAGPFRTRLTTFLSLGVSQLFLDAIKCVLYIQSLHDLGQDKTDEEKEELMKSKITERLSDLISKQRGPLIVLNENKVMFYPDRLENLVHLTETIGFLTLLTGVCHQLLKPMKMGRRSRKKKDQAVAKDIDQLQADTWKKVWKSYEASFKNIETYLNQKKKYLTTFSL</sequence>
<dbReference type="InterPro" id="IPR011990">
    <property type="entry name" value="TPR-like_helical_dom_sf"/>
</dbReference>
<comment type="similarity">
    <text evidence="1">Belongs to the MDM20/NAA25 family.</text>
</comment>
<gene>
    <name evidence="2" type="ORF">LSH36_214g03025</name>
</gene>
<name>A0AAD9JNP7_9ANNE</name>
<accession>A0AAD9JNP7</accession>
<dbReference type="EMBL" id="JAODUP010000214">
    <property type="protein sequence ID" value="KAK2156402.1"/>
    <property type="molecule type" value="Genomic_DNA"/>
</dbReference>
<dbReference type="Pfam" id="PF09797">
    <property type="entry name" value="NatB_MDM20"/>
    <property type="match status" value="1"/>
</dbReference>
<dbReference type="PANTHER" id="PTHR22767">
    <property type="entry name" value="N-TERMINAL ACETYLTRANSFERASE-RELATED"/>
    <property type="match status" value="1"/>
</dbReference>
<comment type="caution">
    <text evidence="2">The sequence shown here is derived from an EMBL/GenBank/DDBJ whole genome shotgun (WGS) entry which is preliminary data.</text>
</comment>
<dbReference type="AlphaFoldDB" id="A0AAD9JNP7"/>
<dbReference type="PANTHER" id="PTHR22767:SF3">
    <property type="entry name" value="N-ALPHA-ACETYLTRANSFERASE 25, NATB AUXILIARY SUBUNIT"/>
    <property type="match status" value="1"/>
</dbReference>
<dbReference type="Gene3D" id="1.25.40.1040">
    <property type="match status" value="1"/>
</dbReference>
<dbReference type="SUPFAM" id="SSF48452">
    <property type="entry name" value="TPR-like"/>
    <property type="match status" value="1"/>
</dbReference>
<proteinExistence type="inferred from homology"/>
<protein>
    <recommendedName>
        <fullName evidence="4">N-alpha-acetyltransferase 25, NatB auxiliary subunit</fullName>
    </recommendedName>
</protein>
<evidence type="ECO:0000313" key="3">
    <source>
        <dbReference type="Proteomes" id="UP001208570"/>
    </source>
</evidence>
<evidence type="ECO:0000256" key="1">
    <source>
        <dbReference type="ARBA" id="ARBA00006298"/>
    </source>
</evidence>